<reference evidence="1" key="1">
    <citation type="submission" date="2021-08" db="EMBL/GenBank/DDBJ databases">
        <title>The first chromosome-level gecko genome reveals the dynamic sex chromosomes of Neotropical dwarf geckos (Sphaerodactylidae: Sphaerodactylus).</title>
        <authorList>
            <person name="Pinto B.J."/>
            <person name="Keating S.E."/>
            <person name="Gamble T."/>
        </authorList>
    </citation>
    <scope>NUCLEOTIDE SEQUENCE</scope>
    <source>
        <strain evidence="1">TG3544</strain>
    </source>
</reference>
<dbReference type="EMBL" id="CM037619">
    <property type="protein sequence ID" value="KAH8006255.1"/>
    <property type="molecule type" value="Genomic_DNA"/>
</dbReference>
<dbReference type="Proteomes" id="UP000827872">
    <property type="component" value="Linkage Group LG06"/>
</dbReference>
<sequence>MRFEQSQRQGWVRMRVFRQQCDNCASGKYEEPQFTEMDVSRIIRHLILDIREKCYKEHVDRSELSEVIWEHTGPLSKYQRAARKPSNWDFTNRIMVGLKAVDIMGRPKGQGFPRALKR</sequence>
<accession>A0ACB8FMR0</accession>
<name>A0ACB8FMR0_9SAUR</name>
<gene>
    <name evidence="1" type="ORF">K3G42_001046</name>
</gene>
<evidence type="ECO:0000313" key="1">
    <source>
        <dbReference type="EMBL" id="KAH8006255.1"/>
    </source>
</evidence>
<organism evidence="1 2">
    <name type="scientific">Sphaerodactylus townsendi</name>
    <dbReference type="NCBI Taxonomy" id="933632"/>
    <lineage>
        <taxon>Eukaryota</taxon>
        <taxon>Metazoa</taxon>
        <taxon>Chordata</taxon>
        <taxon>Craniata</taxon>
        <taxon>Vertebrata</taxon>
        <taxon>Euteleostomi</taxon>
        <taxon>Lepidosauria</taxon>
        <taxon>Squamata</taxon>
        <taxon>Bifurcata</taxon>
        <taxon>Gekkota</taxon>
        <taxon>Sphaerodactylidae</taxon>
        <taxon>Sphaerodactylus</taxon>
    </lineage>
</organism>
<comment type="caution">
    <text evidence="1">The sequence shown here is derived from an EMBL/GenBank/DDBJ whole genome shotgun (WGS) entry which is preliminary data.</text>
</comment>
<proteinExistence type="predicted"/>
<evidence type="ECO:0000313" key="2">
    <source>
        <dbReference type="Proteomes" id="UP000827872"/>
    </source>
</evidence>
<keyword evidence="2" id="KW-1185">Reference proteome</keyword>
<protein>
    <submittedName>
        <fullName evidence="1">Uncharacterized protein</fullName>
    </submittedName>
</protein>